<dbReference type="InterPro" id="IPR000835">
    <property type="entry name" value="HTH_MarR-typ"/>
</dbReference>
<dbReference type="AlphaFoldDB" id="A0A9W6H8X3"/>
<dbReference type="PANTHER" id="PTHR33164:SF106">
    <property type="entry name" value="TRANSCRIPTIONAL REGULATORY PROTEIN"/>
    <property type="match status" value="1"/>
</dbReference>
<dbReference type="SUPFAM" id="SSF46785">
    <property type="entry name" value="Winged helix' DNA-binding domain"/>
    <property type="match status" value="1"/>
</dbReference>
<dbReference type="SMART" id="SM00347">
    <property type="entry name" value="HTH_MARR"/>
    <property type="match status" value="1"/>
</dbReference>
<dbReference type="Gene3D" id="1.10.10.10">
    <property type="entry name" value="Winged helix-like DNA-binding domain superfamily/Winged helix DNA-binding domain"/>
    <property type="match status" value="1"/>
</dbReference>
<reference evidence="2" key="1">
    <citation type="journal article" date="2014" name="Int. J. Syst. Evol. Microbiol.">
        <title>Complete genome sequence of Corynebacterium casei LMG S-19264T (=DSM 44701T), isolated from a smear-ripened cheese.</title>
        <authorList>
            <consortium name="US DOE Joint Genome Institute (JGI-PGF)"/>
            <person name="Walter F."/>
            <person name="Albersmeier A."/>
            <person name="Kalinowski J."/>
            <person name="Ruckert C."/>
        </authorList>
    </citation>
    <scope>NUCLEOTIDE SEQUENCE</scope>
    <source>
        <strain evidence="2">VKM Ac-1401</strain>
    </source>
</reference>
<sequence length="163" mass="17944">MTSVSNDETAEQRRRRRAGADIKRALRELNNQVALLNNQVGSRVDLRPVDLDCLDVIALHGPLSPSELAHRAGVHPATVTGILDRLEKNNWVVREREGADRRAVLVRALPDRARELFTLYGGMNAAMDDLFDDYSEEQLATLADFLQRASAAGLVETAALAEG</sequence>
<dbReference type="Pfam" id="PF01047">
    <property type="entry name" value="MarR"/>
    <property type="match status" value="1"/>
</dbReference>
<name>A0A9W6H8X3_9MICO</name>
<evidence type="ECO:0000313" key="3">
    <source>
        <dbReference type="Proteomes" id="UP001142372"/>
    </source>
</evidence>
<evidence type="ECO:0000313" key="2">
    <source>
        <dbReference type="EMBL" id="GLJ75745.1"/>
    </source>
</evidence>
<accession>A0A9W6H8X3</accession>
<dbReference type="InterPro" id="IPR011991">
    <property type="entry name" value="ArsR-like_HTH"/>
</dbReference>
<dbReference type="InterPro" id="IPR039422">
    <property type="entry name" value="MarR/SlyA-like"/>
</dbReference>
<comment type="caution">
    <text evidence="2">The sequence shown here is derived from an EMBL/GenBank/DDBJ whole genome shotgun (WGS) entry which is preliminary data.</text>
</comment>
<dbReference type="EMBL" id="BSEN01000005">
    <property type="protein sequence ID" value="GLJ75745.1"/>
    <property type="molecule type" value="Genomic_DNA"/>
</dbReference>
<dbReference type="GO" id="GO:0003700">
    <property type="term" value="F:DNA-binding transcription factor activity"/>
    <property type="evidence" value="ECO:0007669"/>
    <property type="project" value="InterPro"/>
</dbReference>
<dbReference type="GO" id="GO:0006950">
    <property type="term" value="P:response to stress"/>
    <property type="evidence" value="ECO:0007669"/>
    <property type="project" value="TreeGrafter"/>
</dbReference>
<dbReference type="InterPro" id="IPR036388">
    <property type="entry name" value="WH-like_DNA-bd_sf"/>
</dbReference>
<proteinExistence type="predicted"/>
<feature type="domain" description="HTH marR-type" evidence="1">
    <location>
        <begin position="15"/>
        <end position="151"/>
    </location>
</feature>
<keyword evidence="3" id="KW-1185">Reference proteome</keyword>
<dbReference type="RefSeq" id="WP_271176422.1">
    <property type="nucleotide sequence ID" value="NZ_BAAAJO010000003.1"/>
</dbReference>
<dbReference type="CDD" id="cd00090">
    <property type="entry name" value="HTH_ARSR"/>
    <property type="match status" value="1"/>
</dbReference>
<gene>
    <name evidence="2" type="ORF">GCM10017584_13190</name>
</gene>
<evidence type="ECO:0000259" key="1">
    <source>
        <dbReference type="PROSITE" id="PS50995"/>
    </source>
</evidence>
<protein>
    <submittedName>
        <fullName evidence="2">MarR family transcriptional regulator</fullName>
    </submittedName>
</protein>
<organism evidence="2 3">
    <name type="scientific">Leifsonia poae</name>
    <dbReference type="NCBI Taxonomy" id="110933"/>
    <lineage>
        <taxon>Bacteria</taxon>
        <taxon>Bacillati</taxon>
        <taxon>Actinomycetota</taxon>
        <taxon>Actinomycetes</taxon>
        <taxon>Micrococcales</taxon>
        <taxon>Microbacteriaceae</taxon>
        <taxon>Leifsonia</taxon>
    </lineage>
</organism>
<dbReference type="PRINTS" id="PR00598">
    <property type="entry name" value="HTHMARR"/>
</dbReference>
<reference evidence="2" key="2">
    <citation type="submission" date="2023-01" db="EMBL/GenBank/DDBJ databases">
        <authorList>
            <person name="Sun Q."/>
            <person name="Evtushenko L."/>
        </authorList>
    </citation>
    <scope>NUCLEOTIDE SEQUENCE</scope>
    <source>
        <strain evidence="2">VKM Ac-1401</strain>
    </source>
</reference>
<dbReference type="PANTHER" id="PTHR33164">
    <property type="entry name" value="TRANSCRIPTIONAL REGULATOR, MARR FAMILY"/>
    <property type="match status" value="1"/>
</dbReference>
<dbReference type="InterPro" id="IPR036390">
    <property type="entry name" value="WH_DNA-bd_sf"/>
</dbReference>
<dbReference type="Proteomes" id="UP001142372">
    <property type="component" value="Unassembled WGS sequence"/>
</dbReference>
<dbReference type="PROSITE" id="PS50995">
    <property type="entry name" value="HTH_MARR_2"/>
    <property type="match status" value="1"/>
</dbReference>